<keyword evidence="1" id="KW-0732">Signal</keyword>
<protein>
    <submittedName>
        <fullName evidence="2">Uncharacterized protein</fullName>
    </submittedName>
</protein>
<dbReference type="Pfam" id="PF01395">
    <property type="entry name" value="PBP_GOBP"/>
    <property type="match status" value="1"/>
</dbReference>
<dbReference type="CDD" id="cd23992">
    <property type="entry name" value="PBP_GOBP"/>
    <property type="match status" value="1"/>
</dbReference>
<evidence type="ECO:0000256" key="1">
    <source>
        <dbReference type="ARBA" id="ARBA00022729"/>
    </source>
</evidence>
<dbReference type="InterPro" id="IPR036728">
    <property type="entry name" value="PBP_GOBP_sf"/>
</dbReference>
<dbReference type="SUPFAM" id="SSF47565">
    <property type="entry name" value="Insect pheromone/odorant-binding proteins"/>
    <property type="match status" value="1"/>
</dbReference>
<feature type="non-terminal residue" evidence="2">
    <location>
        <position position="1"/>
    </location>
</feature>
<accession>A0A1B6IU79</accession>
<evidence type="ECO:0000313" key="2">
    <source>
        <dbReference type="EMBL" id="JAS90443.1"/>
    </source>
</evidence>
<dbReference type="InterPro" id="IPR006170">
    <property type="entry name" value="PBP/GOBP"/>
</dbReference>
<sequence length="153" mass="17123">RKNLLCRPWYCRHRHTGTMRSFAVIVVVLVAVTLSQADLDRQKSIETLKKCKAETGASEDPEHTFDTQTVPESKEGKCMLACVLREKKLLKDGKVSGPAVSNYFEKTYSDNPEKLELAARAVGICSTKEVKGLDECEMAYAYFKCGKENGLKL</sequence>
<organism evidence="2">
    <name type="scientific">Homalodisca liturata</name>
    <dbReference type="NCBI Taxonomy" id="320908"/>
    <lineage>
        <taxon>Eukaryota</taxon>
        <taxon>Metazoa</taxon>
        <taxon>Ecdysozoa</taxon>
        <taxon>Arthropoda</taxon>
        <taxon>Hexapoda</taxon>
        <taxon>Insecta</taxon>
        <taxon>Pterygota</taxon>
        <taxon>Neoptera</taxon>
        <taxon>Paraneoptera</taxon>
        <taxon>Hemiptera</taxon>
        <taxon>Auchenorrhyncha</taxon>
        <taxon>Membracoidea</taxon>
        <taxon>Cicadellidae</taxon>
        <taxon>Cicadellinae</taxon>
        <taxon>Proconiini</taxon>
        <taxon>Homalodisca</taxon>
    </lineage>
</organism>
<gene>
    <name evidence="2" type="ORF">g.45794</name>
</gene>
<dbReference type="AlphaFoldDB" id="A0A1B6IU79"/>
<dbReference type="Gene3D" id="1.10.238.20">
    <property type="entry name" value="Pheromone/general odorant binding protein domain"/>
    <property type="match status" value="1"/>
</dbReference>
<proteinExistence type="predicted"/>
<dbReference type="GO" id="GO:0005549">
    <property type="term" value="F:odorant binding"/>
    <property type="evidence" value="ECO:0007669"/>
    <property type="project" value="InterPro"/>
</dbReference>
<dbReference type="SMART" id="SM00708">
    <property type="entry name" value="PhBP"/>
    <property type="match status" value="1"/>
</dbReference>
<dbReference type="PANTHER" id="PTHR11857">
    <property type="entry name" value="ODORANT BINDING PROTEIN-RELATED"/>
    <property type="match status" value="1"/>
</dbReference>
<name>A0A1B6IU79_9HEMI</name>
<dbReference type="GO" id="GO:0007608">
    <property type="term" value="P:sensory perception of smell"/>
    <property type="evidence" value="ECO:0007669"/>
    <property type="project" value="TreeGrafter"/>
</dbReference>
<reference evidence="2" key="1">
    <citation type="submission" date="2015-11" db="EMBL/GenBank/DDBJ databases">
        <title>De novo transcriptome assembly of four potential Pierce s Disease insect vectors from Arizona vineyards.</title>
        <authorList>
            <person name="Tassone E.E."/>
        </authorList>
    </citation>
    <scope>NUCLEOTIDE SEQUENCE</scope>
</reference>
<dbReference type="EMBL" id="GECU01017263">
    <property type="protein sequence ID" value="JAS90443.1"/>
    <property type="molecule type" value="Transcribed_RNA"/>
</dbReference>
<dbReference type="GO" id="GO:0005615">
    <property type="term" value="C:extracellular space"/>
    <property type="evidence" value="ECO:0007669"/>
    <property type="project" value="TreeGrafter"/>
</dbReference>